<sequence>VGVAKTGSHFVSVSSSGLATMTSMVAPYPAVAMYDGSCDGSLISLHVGQYFFAAGTDSGTVQVWPLRIAAYENAFRALNETEKAFFLAPPDILGEVSVPDALAQSSEQLNLQTYQV</sequence>
<keyword evidence="2" id="KW-1185">Reference proteome</keyword>
<feature type="non-terminal residue" evidence="1">
    <location>
        <position position="1"/>
    </location>
</feature>
<dbReference type="AlphaFoldDB" id="A0A391NNN5"/>
<name>A0A391NNN5_9EUKA</name>
<dbReference type="EMBL" id="BDIP01002734">
    <property type="protein sequence ID" value="GCA63227.1"/>
    <property type="molecule type" value="Genomic_DNA"/>
</dbReference>
<comment type="caution">
    <text evidence="1">The sequence shown here is derived from an EMBL/GenBank/DDBJ whole genome shotgun (WGS) entry which is preliminary data.</text>
</comment>
<proteinExistence type="predicted"/>
<organism evidence="1 2">
    <name type="scientific">Kipferlia bialata</name>
    <dbReference type="NCBI Taxonomy" id="797122"/>
    <lineage>
        <taxon>Eukaryota</taxon>
        <taxon>Metamonada</taxon>
        <taxon>Carpediemonas-like organisms</taxon>
        <taxon>Kipferlia</taxon>
    </lineage>
</organism>
<evidence type="ECO:0000313" key="1">
    <source>
        <dbReference type="EMBL" id="GCA63227.1"/>
    </source>
</evidence>
<evidence type="ECO:0000313" key="2">
    <source>
        <dbReference type="Proteomes" id="UP000265618"/>
    </source>
</evidence>
<reference evidence="1 2" key="1">
    <citation type="journal article" date="2018" name="PLoS ONE">
        <title>The draft genome of Kipferlia bialata reveals reductive genome evolution in fornicate parasites.</title>
        <authorList>
            <person name="Tanifuji G."/>
            <person name="Takabayashi S."/>
            <person name="Kume K."/>
            <person name="Takagi M."/>
            <person name="Nakayama T."/>
            <person name="Kamikawa R."/>
            <person name="Inagaki Y."/>
            <person name="Hashimoto T."/>
        </authorList>
    </citation>
    <scope>NUCLEOTIDE SEQUENCE [LARGE SCALE GENOMIC DNA]</scope>
    <source>
        <strain evidence="1">NY0173</strain>
    </source>
</reference>
<accession>A0A391NNN5</accession>
<protein>
    <submittedName>
        <fullName evidence="1">Uncharacterized protein</fullName>
    </submittedName>
</protein>
<gene>
    <name evidence="1" type="ORF">KIPB_008655</name>
</gene>
<dbReference type="Proteomes" id="UP000265618">
    <property type="component" value="Unassembled WGS sequence"/>
</dbReference>